<evidence type="ECO:0000256" key="12">
    <source>
        <dbReference type="SAM" id="MobiDB-lite"/>
    </source>
</evidence>
<dbReference type="GO" id="GO:0016263">
    <property type="term" value="F:glycoprotein-N-acetylgalactosamine 3-beta-galactosyltransferase activity"/>
    <property type="evidence" value="ECO:0007669"/>
    <property type="project" value="UniProtKB-EC"/>
</dbReference>
<evidence type="ECO:0000256" key="3">
    <source>
        <dbReference type="ARBA" id="ARBA00006462"/>
    </source>
</evidence>
<dbReference type="GO" id="GO:0016020">
    <property type="term" value="C:membrane"/>
    <property type="evidence" value="ECO:0007669"/>
    <property type="project" value="UniProtKB-SubCell"/>
</dbReference>
<evidence type="ECO:0000256" key="13">
    <source>
        <dbReference type="SAM" id="Phobius"/>
    </source>
</evidence>
<dbReference type="InParanoid" id="A0A7C8MN19"/>
<keyword evidence="6" id="KW-0808">Transferase</keyword>
<evidence type="ECO:0000256" key="11">
    <source>
        <dbReference type="ARBA" id="ARBA00023136"/>
    </source>
</evidence>
<evidence type="ECO:0000256" key="8">
    <source>
        <dbReference type="ARBA" id="ARBA00022741"/>
    </source>
</evidence>
<dbReference type="PANTHER" id="PTHR23033">
    <property type="entry name" value="BETA1,3-GALACTOSYLTRANSFERASE"/>
    <property type="match status" value="1"/>
</dbReference>
<dbReference type="InterPro" id="IPR003378">
    <property type="entry name" value="Fringe-like_glycosylTrfase"/>
</dbReference>
<name>A0A7C8MN19_9PEZI</name>
<keyword evidence="10 13" id="KW-1133">Transmembrane helix</keyword>
<keyword evidence="9" id="KW-0735">Signal-anchor</keyword>
<accession>A0A7C8MN19</accession>
<dbReference type="OrthoDB" id="414175at2759"/>
<dbReference type="Pfam" id="PF02434">
    <property type="entry name" value="Fringe"/>
    <property type="match status" value="1"/>
</dbReference>
<feature type="domain" description="Fringe-like glycosyltransferase" evidence="14">
    <location>
        <begin position="176"/>
        <end position="276"/>
    </location>
</feature>
<dbReference type="Gene3D" id="3.90.550.50">
    <property type="match status" value="1"/>
</dbReference>
<keyword evidence="8" id="KW-0547">Nucleotide-binding</keyword>
<evidence type="ECO:0000256" key="9">
    <source>
        <dbReference type="ARBA" id="ARBA00022968"/>
    </source>
</evidence>
<feature type="region of interest" description="Disordered" evidence="12">
    <location>
        <begin position="520"/>
        <end position="546"/>
    </location>
</feature>
<evidence type="ECO:0000256" key="6">
    <source>
        <dbReference type="ARBA" id="ARBA00022679"/>
    </source>
</evidence>
<dbReference type="GO" id="GO:0000166">
    <property type="term" value="F:nucleotide binding"/>
    <property type="evidence" value="ECO:0007669"/>
    <property type="project" value="UniProtKB-KW"/>
</dbReference>
<evidence type="ECO:0000256" key="5">
    <source>
        <dbReference type="ARBA" id="ARBA00022676"/>
    </source>
</evidence>
<dbReference type="PANTHER" id="PTHR23033:SF47">
    <property type="entry name" value="APPLE DOMAIN-CONTAINING PROTEIN-RELATED"/>
    <property type="match status" value="1"/>
</dbReference>
<feature type="transmembrane region" description="Helical" evidence="13">
    <location>
        <begin position="12"/>
        <end position="30"/>
    </location>
</feature>
<evidence type="ECO:0000256" key="4">
    <source>
        <dbReference type="ARBA" id="ARBA00012557"/>
    </source>
</evidence>
<feature type="transmembrane region" description="Helical" evidence="13">
    <location>
        <begin position="469"/>
        <end position="493"/>
    </location>
</feature>
<comment type="pathway">
    <text evidence="2">Protein modification; protein glycosylation.</text>
</comment>
<organism evidence="15 16">
    <name type="scientific">Xylaria multiplex</name>
    <dbReference type="NCBI Taxonomy" id="323545"/>
    <lineage>
        <taxon>Eukaryota</taxon>
        <taxon>Fungi</taxon>
        <taxon>Dikarya</taxon>
        <taxon>Ascomycota</taxon>
        <taxon>Pezizomycotina</taxon>
        <taxon>Sordariomycetes</taxon>
        <taxon>Xylariomycetidae</taxon>
        <taxon>Xylariales</taxon>
        <taxon>Xylariaceae</taxon>
        <taxon>Xylaria</taxon>
    </lineage>
</organism>
<reference evidence="15 16" key="1">
    <citation type="submission" date="2019-12" db="EMBL/GenBank/DDBJ databases">
        <title>Draft genome sequence of the ascomycete Xylaria multiplex DSM 110363.</title>
        <authorList>
            <person name="Buettner E."/>
            <person name="Kellner H."/>
        </authorList>
    </citation>
    <scope>NUCLEOTIDE SEQUENCE [LARGE SCALE GENOMIC DNA]</scope>
    <source>
        <strain evidence="15 16">DSM 110363</strain>
    </source>
</reference>
<keyword evidence="5" id="KW-0328">Glycosyltransferase</keyword>
<evidence type="ECO:0000256" key="10">
    <source>
        <dbReference type="ARBA" id="ARBA00022989"/>
    </source>
</evidence>
<dbReference type="EMBL" id="WUBL01000163">
    <property type="protein sequence ID" value="KAF2964167.1"/>
    <property type="molecule type" value="Genomic_DNA"/>
</dbReference>
<dbReference type="AlphaFoldDB" id="A0A7C8MN19"/>
<keyword evidence="11 13" id="KW-0472">Membrane</keyword>
<evidence type="ECO:0000256" key="7">
    <source>
        <dbReference type="ARBA" id="ARBA00022692"/>
    </source>
</evidence>
<evidence type="ECO:0000313" key="16">
    <source>
        <dbReference type="Proteomes" id="UP000481858"/>
    </source>
</evidence>
<protein>
    <recommendedName>
        <fullName evidence="4">N-acetylgalactosaminide beta-1,3-galactosyltransferase</fullName>
        <ecNumber evidence="4">2.4.1.122</ecNumber>
    </recommendedName>
</protein>
<evidence type="ECO:0000313" key="15">
    <source>
        <dbReference type="EMBL" id="KAF2964167.1"/>
    </source>
</evidence>
<gene>
    <name evidence="15" type="ORF">GQX73_g9397</name>
</gene>
<keyword evidence="7 13" id="KW-0812">Transmembrane</keyword>
<sequence length="573" mass="64492">MMPTLLSRLTRSPSRVFIVILIVLVIFQLYSIRSRPTVDFGSRTAARQPCVGLEGLEDVFVTLRTGTTEAPKKLPAHYTTTLRCVPHYELYSDFEEVIGGKHVYDVLDEVNPDIVATHADFVYYNKLRGKGRDAFTAEEMAQWAAAKNTNGGRDSPGWRLDKWKFLPLADKALRARPEAKWFVFIESDTYVLWPALLAWLDNFDASKPWYLGQQMQIGDVIFAYGGAGFVISQPALKKVVEHRNANLKFYDDFTAGHWAGDCVLGKALADVGVPLTWAFPTLSSEEPADTDFESGFGGPERHPWCYYAASYHHLPPSEYPGFYSFEQKWYQTNNTLLRHKDVFYKYVLPRLATERDDWDNHSDKEESTATSFKDCRSACENDPACRKASAAEQVKSGWMVNRIDAFIERMESTCKVDRGYHNYLNIGAYFHSRDEEGTIMDTFAAATANIARRALVVVDSCNPKSVKTFWIIIGIESAVLALIFIIGILAMCVNCRVRSKLATRTPRTLTDLERGLQARREGASSTTEVAQPGNHPLANENVADNEQSERRRLTNISIVGSIIRFFGTGSCVS</sequence>
<evidence type="ECO:0000256" key="2">
    <source>
        <dbReference type="ARBA" id="ARBA00004922"/>
    </source>
</evidence>
<evidence type="ECO:0000259" key="14">
    <source>
        <dbReference type="Pfam" id="PF02434"/>
    </source>
</evidence>
<comment type="similarity">
    <text evidence="3">Belongs to the glycosyltransferase 31 family. Beta3-Gal-T subfamily.</text>
</comment>
<evidence type="ECO:0000256" key="1">
    <source>
        <dbReference type="ARBA" id="ARBA00004606"/>
    </source>
</evidence>
<proteinExistence type="inferred from homology"/>
<keyword evidence="16" id="KW-1185">Reference proteome</keyword>
<comment type="subcellular location">
    <subcellularLocation>
        <location evidence="1">Membrane</location>
        <topology evidence="1">Single-pass type II membrane protein</topology>
    </subcellularLocation>
</comment>
<dbReference type="Proteomes" id="UP000481858">
    <property type="component" value="Unassembled WGS sequence"/>
</dbReference>
<dbReference type="EC" id="2.4.1.122" evidence="4"/>
<dbReference type="InterPro" id="IPR026050">
    <property type="entry name" value="C1GALT1/C1GALT1_chp1"/>
</dbReference>
<comment type="caution">
    <text evidence="15">The sequence shown here is derived from an EMBL/GenBank/DDBJ whole genome shotgun (WGS) entry which is preliminary data.</text>
</comment>